<sequence length="86" mass="9838">MYNSERIPETSIDQRETNGYRNDVNTDGTDQYENPADSIPRRPSRKVVLHFDLNNTILVSDAVTRQGTVAALEYFLSTVTWGRMTK</sequence>
<feature type="region of interest" description="Disordered" evidence="1">
    <location>
        <begin position="1"/>
        <end position="41"/>
    </location>
</feature>
<evidence type="ECO:0000313" key="2">
    <source>
        <dbReference type="EMBL" id="KAL0158398.1"/>
    </source>
</evidence>
<protein>
    <recommendedName>
        <fullName evidence="4">FCP1 homology domain-containing protein</fullName>
    </recommendedName>
</protein>
<dbReference type="EMBL" id="JAMKFB020000023">
    <property type="protein sequence ID" value="KAL0158398.1"/>
    <property type="molecule type" value="Genomic_DNA"/>
</dbReference>
<reference evidence="2 3" key="1">
    <citation type="submission" date="2024-05" db="EMBL/GenBank/DDBJ databases">
        <title>Genome sequencing and assembly of Indian major carp, Cirrhinus mrigala (Hamilton, 1822).</title>
        <authorList>
            <person name="Mohindra V."/>
            <person name="Chowdhury L.M."/>
            <person name="Lal K."/>
            <person name="Jena J.K."/>
        </authorList>
    </citation>
    <scope>NUCLEOTIDE SEQUENCE [LARGE SCALE GENOMIC DNA]</scope>
    <source>
        <strain evidence="2">CM1030</strain>
        <tissue evidence="2">Blood</tissue>
    </source>
</reference>
<dbReference type="Proteomes" id="UP001529510">
    <property type="component" value="Unassembled WGS sequence"/>
</dbReference>
<feature type="non-terminal residue" evidence="2">
    <location>
        <position position="86"/>
    </location>
</feature>
<evidence type="ECO:0000256" key="1">
    <source>
        <dbReference type="SAM" id="MobiDB-lite"/>
    </source>
</evidence>
<keyword evidence="3" id="KW-1185">Reference proteome</keyword>
<feature type="compositionally biased region" description="Basic and acidic residues" evidence="1">
    <location>
        <begin position="1"/>
        <end position="18"/>
    </location>
</feature>
<dbReference type="PANTHER" id="PTHR36960:SF1">
    <property type="entry name" value="SI:DKEY-32E6.3"/>
    <property type="match status" value="1"/>
</dbReference>
<feature type="compositionally biased region" description="Polar residues" evidence="1">
    <location>
        <begin position="19"/>
        <end position="32"/>
    </location>
</feature>
<dbReference type="AlphaFoldDB" id="A0ABD0N9T2"/>
<accession>A0ABD0N9T2</accession>
<gene>
    <name evidence="2" type="ORF">M9458_046474</name>
</gene>
<name>A0ABD0N9T2_CIRMR</name>
<dbReference type="PANTHER" id="PTHR36960">
    <property type="entry name" value="SI:DKEY-32E6.3"/>
    <property type="match status" value="1"/>
</dbReference>
<proteinExistence type="predicted"/>
<organism evidence="2 3">
    <name type="scientific">Cirrhinus mrigala</name>
    <name type="common">Mrigala</name>
    <dbReference type="NCBI Taxonomy" id="683832"/>
    <lineage>
        <taxon>Eukaryota</taxon>
        <taxon>Metazoa</taxon>
        <taxon>Chordata</taxon>
        <taxon>Craniata</taxon>
        <taxon>Vertebrata</taxon>
        <taxon>Euteleostomi</taxon>
        <taxon>Actinopterygii</taxon>
        <taxon>Neopterygii</taxon>
        <taxon>Teleostei</taxon>
        <taxon>Ostariophysi</taxon>
        <taxon>Cypriniformes</taxon>
        <taxon>Cyprinidae</taxon>
        <taxon>Labeoninae</taxon>
        <taxon>Labeonini</taxon>
        <taxon>Cirrhinus</taxon>
    </lineage>
</organism>
<evidence type="ECO:0008006" key="4">
    <source>
        <dbReference type="Google" id="ProtNLM"/>
    </source>
</evidence>
<evidence type="ECO:0000313" key="3">
    <source>
        <dbReference type="Proteomes" id="UP001529510"/>
    </source>
</evidence>
<comment type="caution">
    <text evidence="2">The sequence shown here is derived from an EMBL/GenBank/DDBJ whole genome shotgun (WGS) entry which is preliminary data.</text>
</comment>